<dbReference type="KEGG" id="pfer:IRI77_19155"/>
<dbReference type="InterPro" id="IPR016032">
    <property type="entry name" value="Sig_transdc_resp-reg_C-effctor"/>
</dbReference>
<keyword evidence="1 5" id="KW-0597">Phosphoprotein</keyword>
<evidence type="ECO:0000256" key="2">
    <source>
        <dbReference type="ARBA" id="ARBA00023015"/>
    </source>
</evidence>
<proteinExistence type="predicted"/>
<evidence type="ECO:0000256" key="5">
    <source>
        <dbReference type="PROSITE-ProRule" id="PRU00169"/>
    </source>
</evidence>
<dbReference type="PRINTS" id="PR00038">
    <property type="entry name" value="HTHLUXR"/>
</dbReference>
<evidence type="ECO:0000259" key="6">
    <source>
        <dbReference type="PROSITE" id="PS50043"/>
    </source>
</evidence>
<dbReference type="PROSITE" id="PS50043">
    <property type="entry name" value="HTH_LUXR_2"/>
    <property type="match status" value="1"/>
</dbReference>
<sequence>MSSKKISILLADDHSVVRQGFRRILESQADMEIVGEASNGREAIERATTLSPDVVVMDVAMPELNGIEATRRLMESSPRTRVLALSMHKDAVYVREILRAGARGYLLKDAIDADLLAAVRAIARGEGYLSPAIADAVLTDYRQHVTDPIDLLTSREREVLQLIAEGKTNKEIASDLKLSVYTVDAHRGRIMEKLNLHSTGELVRFAVRKGLID</sequence>
<reference evidence="8 9" key="1">
    <citation type="submission" date="2020-10" db="EMBL/GenBank/DDBJ databases">
        <title>Complete genome sequence of Paludibaculum fermentans P105T, a facultatively anaerobic acidobacterium capable of dissimilatory Fe(III) reduction.</title>
        <authorList>
            <person name="Dedysh S.N."/>
            <person name="Beletsky A.V."/>
            <person name="Kulichevskaya I.S."/>
            <person name="Mardanov A.V."/>
            <person name="Ravin N.V."/>
        </authorList>
    </citation>
    <scope>NUCLEOTIDE SEQUENCE [LARGE SCALE GENOMIC DNA]</scope>
    <source>
        <strain evidence="8 9">P105</strain>
    </source>
</reference>
<evidence type="ECO:0000313" key="8">
    <source>
        <dbReference type="EMBL" id="QOY84976.1"/>
    </source>
</evidence>
<dbReference type="PANTHER" id="PTHR43214">
    <property type="entry name" value="TWO-COMPONENT RESPONSE REGULATOR"/>
    <property type="match status" value="1"/>
</dbReference>
<keyword evidence="9" id="KW-1185">Reference proteome</keyword>
<dbReference type="AlphaFoldDB" id="A0A7S7NJU7"/>
<dbReference type="PROSITE" id="PS50110">
    <property type="entry name" value="RESPONSE_REGULATORY"/>
    <property type="match status" value="1"/>
</dbReference>
<dbReference type="CDD" id="cd06170">
    <property type="entry name" value="LuxR_C_like"/>
    <property type="match status" value="1"/>
</dbReference>
<dbReference type="Pfam" id="PF00196">
    <property type="entry name" value="GerE"/>
    <property type="match status" value="1"/>
</dbReference>
<gene>
    <name evidence="8" type="ORF">IRI77_19155</name>
</gene>
<protein>
    <submittedName>
        <fullName evidence="8">Response regulator transcription factor</fullName>
    </submittedName>
</protein>
<dbReference type="GO" id="GO:0006355">
    <property type="term" value="P:regulation of DNA-templated transcription"/>
    <property type="evidence" value="ECO:0007669"/>
    <property type="project" value="InterPro"/>
</dbReference>
<dbReference type="InterPro" id="IPR058245">
    <property type="entry name" value="NreC/VraR/RcsB-like_REC"/>
</dbReference>
<feature type="domain" description="HTH luxR-type" evidence="6">
    <location>
        <begin position="145"/>
        <end position="210"/>
    </location>
</feature>
<dbReference type="PROSITE" id="PS00622">
    <property type="entry name" value="HTH_LUXR_1"/>
    <property type="match status" value="1"/>
</dbReference>
<dbReference type="Gene3D" id="3.40.50.2300">
    <property type="match status" value="1"/>
</dbReference>
<dbReference type="InterPro" id="IPR039420">
    <property type="entry name" value="WalR-like"/>
</dbReference>
<dbReference type="SMART" id="SM00448">
    <property type="entry name" value="REC"/>
    <property type="match status" value="1"/>
</dbReference>
<dbReference type="InterPro" id="IPR001789">
    <property type="entry name" value="Sig_transdc_resp-reg_receiver"/>
</dbReference>
<keyword evidence="3" id="KW-0238">DNA-binding</keyword>
<keyword evidence="4" id="KW-0804">Transcription</keyword>
<dbReference type="PANTHER" id="PTHR43214:SF41">
    <property type="entry name" value="NITRATE_NITRITE RESPONSE REGULATOR PROTEIN NARP"/>
    <property type="match status" value="1"/>
</dbReference>
<accession>A0A7S7NJU7</accession>
<feature type="modified residue" description="4-aspartylphosphate" evidence="5">
    <location>
        <position position="58"/>
    </location>
</feature>
<dbReference type="CDD" id="cd17535">
    <property type="entry name" value="REC_NarL-like"/>
    <property type="match status" value="1"/>
</dbReference>
<evidence type="ECO:0000313" key="9">
    <source>
        <dbReference type="Proteomes" id="UP000593892"/>
    </source>
</evidence>
<dbReference type="EMBL" id="CP063849">
    <property type="protein sequence ID" value="QOY84976.1"/>
    <property type="molecule type" value="Genomic_DNA"/>
</dbReference>
<dbReference type="GO" id="GO:0000160">
    <property type="term" value="P:phosphorelay signal transduction system"/>
    <property type="evidence" value="ECO:0007669"/>
    <property type="project" value="InterPro"/>
</dbReference>
<evidence type="ECO:0000256" key="1">
    <source>
        <dbReference type="ARBA" id="ARBA00022553"/>
    </source>
</evidence>
<dbReference type="SMART" id="SM00421">
    <property type="entry name" value="HTH_LUXR"/>
    <property type="match status" value="1"/>
</dbReference>
<dbReference type="Proteomes" id="UP000593892">
    <property type="component" value="Chromosome"/>
</dbReference>
<dbReference type="SUPFAM" id="SSF52172">
    <property type="entry name" value="CheY-like"/>
    <property type="match status" value="1"/>
</dbReference>
<dbReference type="SUPFAM" id="SSF46894">
    <property type="entry name" value="C-terminal effector domain of the bipartite response regulators"/>
    <property type="match status" value="1"/>
</dbReference>
<keyword evidence="2" id="KW-0805">Transcription regulation</keyword>
<dbReference type="InterPro" id="IPR000792">
    <property type="entry name" value="Tscrpt_reg_LuxR_C"/>
</dbReference>
<organism evidence="8 9">
    <name type="scientific">Paludibaculum fermentans</name>
    <dbReference type="NCBI Taxonomy" id="1473598"/>
    <lineage>
        <taxon>Bacteria</taxon>
        <taxon>Pseudomonadati</taxon>
        <taxon>Acidobacteriota</taxon>
        <taxon>Terriglobia</taxon>
        <taxon>Bryobacterales</taxon>
        <taxon>Bryobacteraceae</taxon>
        <taxon>Paludibaculum</taxon>
    </lineage>
</organism>
<feature type="domain" description="Response regulatory" evidence="7">
    <location>
        <begin position="7"/>
        <end position="123"/>
    </location>
</feature>
<dbReference type="RefSeq" id="WP_194446646.1">
    <property type="nucleotide sequence ID" value="NZ_CP063849.1"/>
</dbReference>
<evidence type="ECO:0000256" key="3">
    <source>
        <dbReference type="ARBA" id="ARBA00023125"/>
    </source>
</evidence>
<dbReference type="Pfam" id="PF00072">
    <property type="entry name" value="Response_reg"/>
    <property type="match status" value="1"/>
</dbReference>
<evidence type="ECO:0000256" key="4">
    <source>
        <dbReference type="ARBA" id="ARBA00023163"/>
    </source>
</evidence>
<evidence type="ECO:0000259" key="7">
    <source>
        <dbReference type="PROSITE" id="PS50110"/>
    </source>
</evidence>
<dbReference type="InterPro" id="IPR011006">
    <property type="entry name" value="CheY-like_superfamily"/>
</dbReference>
<dbReference type="GO" id="GO:0003677">
    <property type="term" value="F:DNA binding"/>
    <property type="evidence" value="ECO:0007669"/>
    <property type="project" value="UniProtKB-KW"/>
</dbReference>
<name>A0A7S7NJU7_PALFE</name>